<accession>A0A059ZXV2</accession>
<sequence>MEIWEDPVVLDRILDYLDTHQFLASFTSLGGLPLREGAHCHCSDPRRVGDDLDLRCEVSFEELVGYGAAAAQRLRQSGEVHLRLDAAGQVKDAWLCRPDSC</sequence>
<gene>
    <name evidence="1" type="ORF">Acaty_c2414</name>
</gene>
<name>A0A059ZXV2_ACICK</name>
<dbReference type="Proteomes" id="UP000005522">
    <property type="component" value="Chromosome"/>
</dbReference>
<dbReference type="KEGG" id="acz:Acaty_c2414"/>
<dbReference type="EMBL" id="CP005986">
    <property type="protein sequence ID" value="AIA56258.1"/>
    <property type="molecule type" value="Genomic_DNA"/>
</dbReference>
<evidence type="ECO:0000313" key="1">
    <source>
        <dbReference type="EMBL" id="AIA56258.1"/>
    </source>
</evidence>
<organism evidence="1 2">
    <name type="scientific">Acidithiobacillus caldus (strain ATCC 51756 / DSM 8584 / KU)</name>
    <dbReference type="NCBI Taxonomy" id="637389"/>
    <lineage>
        <taxon>Bacteria</taxon>
        <taxon>Pseudomonadati</taxon>
        <taxon>Pseudomonadota</taxon>
        <taxon>Acidithiobacillia</taxon>
        <taxon>Acidithiobacillales</taxon>
        <taxon>Acidithiobacillaceae</taxon>
        <taxon>Acidithiobacillus</taxon>
    </lineage>
</organism>
<reference evidence="1 2" key="1">
    <citation type="journal article" date="2009" name="J. Bacteriol.">
        <title>Draft genome sequence of the extremely acidophilic bacterium Acidithiobacillus caldus ATCC 51756 reveals metabolic versatility in the genus Acidithiobacillus.</title>
        <authorList>
            <person name="Valdes J."/>
            <person name="Quatrini R."/>
            <person name="Hallberg K."/>
            <person name="Dopson M."/>
            <person name="Valenzuela P.D."/>
            <person name="Holmes D.S."/>
        </authorList>
    </citation>
    <scope>NUCLEOTIDE SEQUENCE [LARGE SCALE GENOMIC DNA]</scope>
    <source>
        <strain evidence="2">ATCC 51756 / DSM 8584 / KU</strain>
    </source>
</reference>
<dbReference type="eggNOG" id="ENOG5031FMR">
    <property type="taxonomic scope" value="Bacteria"/>
</dbReference>
<protein>
    <submittedName>
        <fullName evidence="1">Uncharacterized protein</fullName>
    </submittedName>
</protein>
<proteinExistence type="predicted"/>
<dbReference type="AlphaFoldDB" id="A0A059ZXV2"/>
<evidence type="ECO:0000313" key="2">
    <source>
        <dbReference type="Proteomes" id="UP000005522"/>
    </source>
</evidence>
<dbReference type="RefSeq" id="WP_004868982.1">
    <property type="nucleotide sequence ID" value="NZ_CP005986.1"/>
</dbReference>
<dbReference type="GeneID" id="92932480"/>
<dbReference type="HOGENOM" id="CLU_2285262_0_0_6"/>